<accession>A0AAD8J8I6</accession>
<comment type="caution">
    <text evidence="2">The sequence shown here is derived from an EMBL/GenBank/DDBJ whole genome shotgun (WGS) entry which is preliminary data.</text>
</comment>
<reference evidence="2" key="2">
    <citation type="submission" date="2023-05" db="EMBL/GenBank/DDBJ databases">
        <authorList>
            <person name="Schelkunov M.I."/>
        </authorList>
    </citation>
    <scope>NUCLEOTIDE SEQUENCE</scope>
    <source>
        <strain evidence="2">Hsosn_3</strain>
        <tissue evidence="2">Leaf</tissue>
    </source>
</reference>
<reference evidence="2" key="1">
    <citation type="submission" date="2023-02" db="EMBL/GenBank/DDBJ databases">
        <title>Genome of toxic invasive species Heracleum sosnowskyi carries increased number of genes despite the absence of recent whole-genome duplications.</title>
        <authorList>
            <person name="Schelkunov M."/>
            <person name="Shtratnikova V."/>
            <person name="Makarenko M."/>
            <person name="Klepikova A."/>
            <person name="Omelchenko D."/>
            <person name="Novikova G."/>
            <person name="Obukhova E."/>
            <person name="Bogdanov V."/>
            <person name="Penin A."/>
            <person name="Logacheva M."/>
        </authorList>
    </citation>
    <scope>NUCLEOTIDE SEQUENCE</scope>
    <source>
        <strain evidence="2">Hsosn_3</strain>
        <tissue evidence="2">Leaf</tissue>
    </source>
</reference>
<keyword evidence="3" id="KW-1185">Reference proteome</keyword>
<dbReference type="EMBL" id="JAUIZM010000002">
    <property type="protein sequence ID" value="KAK1398864.1"/>
    <property type="molecule type" value="Genomic_DNA"/>
</dbReference>
<proteinExistence type="predicted"/>
<name>A0AAD8J8I6_9APIA</name>
<dbReference type="Proteomes" id="UP001237642">
    <property type="component" value="Unassembled WGS sequence"/>
</dbReference>
<protein>
    <submittedName>
        <fullName evidence="2">Uncharacterized protein</fullName>
    </submittedName>
</protein>
<sequence length="138" mass="15964">MGRGSWRDAGATFEFQKKIEGSKDRQQKESTTTTNSAERSKDNVWEEVVAVSENSWEDFKTEALRIKALLEKDVVRAIEKGPIVKFLDKDRQARMIKGEEEHMRFIANNLDWIDPNVQAMAMEDDNEGIRMASNQIHY</sequence>
<feature type="compositionally biased region" description="Basic and acidic residues" evidence="1">
    <location>
        <begin position="17"/>
        <end position="28"/>
    </location>
</feature>
<evidence type="ECO:0000313" key="3">
    <source>
        <dbReference type="Proteomes" id="UP001237642"/>
    </source>
</evidence>
<gene>
    <name evidence="2" type="ORF">POM88_008727</name>
</gene>
<organism evidence="2 3">
    <name type="scientific">Heracleum sosnowskyi</name>
    <dbReference type="NCBI Taxonomy" id="360622"/>
    <lineage>
        <taxon>Eukaryota</taxon>
        <taxon>Viridiplantae</taxon>
        <taxon>Streptophyta</taxon>
        <taxon>Embryophyta</taxon>
        <taxon>Tracheophyta</taxon>
        <taxon>Spermatophyta</taxon>
        <taxon>Magnoliopsida</taxon>
        <taxon>eudicotyledons</taxon>
        <taxon>Gunneridae</taxon>
        <taxon>Pentapetalae</taxon>
        <taxon>asterids</taxon>
        <taxon>campanulids</taxon>
        <taxon>Apiales</taxon>
        <taxon>Apiaceae</taxon>
        <taxon>Apioideae</taxon>
        <taxon>apioid superclade</taxon>
        <taxon>Tordylieae</taxon>
        <taxon>Tordyliinae</taxon>
        <taxon>Heracleum</taxon>
    </lineage>
</organism>
<evidence type="ECO:0000256" key="1">
    <source>
        <dbReference type="SAM" id="MobiDB-lite"/>
    </source>
</evidence>
<dbReference type="AlphaFoldDB" id="A0AAD8J8I6"/>
<evidence type="ECO:0000313" key="2">
    <source>
        <dbReference type="EMBL" id="KAK1398864.1"/>
    </source>
</evidence>
<feature type="region of interest" description="Disordered" evidence="1">
    <location>
        <begin position="17"/>
        <end position="41"/>
    </location>
</feature>